<feature type="repeat" description="WD" evidence="3">
    <location>
        <begin position="169"/>
        <end position="210"/>
    </location>
</feature>
<feature type="repeat" description="WD" evidence="3">
    <location>
        <begin position="39"/>
        <end position="73"/>
    </location>
</feature>
<dbReference type="PROSITE" id="PS50294">
    <property type="entry name" value="WD_REPEATS_REGION"/>
    <property type="match status" value="4"/>
</dbReference>
<dbReference type="Proteomes" id="UP000007875">
    <property type="component" value="Unassembled WGS sequence"/>
</dbReference>
<feature type="repeat" description="WD" evidence="3">
    <location>
        <begin position="85"/>
        <end position="119"/>
    </location>
</feature>
<dbReference type="HOGENOM" id="CLU_009244_0_0_1"/>
<dbReference type="InterPro" id="IPR001680">
    <property type="entry name" value="WD40_rpt"/>
</dbReference>
<evidence type="ECO:0000313" key="5">
    <source>
        <dbReference type="Proteomes" id="UP000007875"/>
    </source>
</evidence>
<dbReference type="GO" id="GO:0000398">
    <property type="term" value="P:mRNA splicing, via spliceosome"/>
    <property type="evidence" value="ECO:0007669"/>
    <property type="project" value="TreeGrafter"/>
</dbReference>
<dbReference type="SMART" id="SM00320">
    <property type="entry name" value="WD40"/>
    <property type="match status" value="5"/>
</dbReference>
<name>H2Y477_CIOSA</name>
<dbReference type="InterPro" id="IPR036322">
    <property type="entry name" value="WD40_repeat_dom_sf"/>
</dbReference>
<evidence type="ECO:0000256" key="1">
    <source>
        <dbReference type="ARBA" id="ARBA00022574"/>
    </source>
</evidence>
<dbReference type="InterPro" id="IPR020472">
    <property type="entry name" value="WD40_PAC1"/>
</dbReference>
<dbReference type="InterPro" id="IPR015943">
    <property type="entry name" value="WD40/YVTN_repeat-like_dom_sf"/>
</dbReference>
<dbReference type="FunFam" id="2.130.10.10:FF:000207">
    <property type="entry name" value="Cilia- and flagella-associated protein 52"/>
    <property type="match status" value="1"/>
</dbReference>
<sequence>MVCKAIEFMQNGQSLVSAWNDGKIRVFLPESGKLWYTINNAHNSGVTAIATTADSKRIISGGGEGQVRVWDLEFNPKRQYLRGAMKEHKSSIKCIKVRPMKNECVTASADGTCIIWDLDRFVRNQMVMSNTLFQCVCYHPKGIQVITSGTDRKVAYWESYDGSQIREVEGSKTGSINGMDISPDGRELITGGDDKIIKVWDYNDGVVTRVGEGHSGNINRVKMCPNLAYIVSVSEDGAILIWRYPHDN</sequence>
<dbReference type="GO" id="GO:0046540">
    <property type="term" value="C:U4/U6 x U5 tri-snRNP complex"/>
    <property type="evidence" value="ECO:0007669"/>
    <property type="project" value="TreeGrafter"/>
</dbReference>
<dbReference type="InterPro" id="IPR019775">
    <property type="entry name" value="WD40_repeat_CS"/>
</dbReference>
<keyword evidence="1 3" id="KW-0853">WD repeat</keyword>
<accession>H2Y477</accession>
<keyword evidence="2" id="KW-0677">Repeat</keyword>
<dbReference type="eggNOG" id="KOG0266">
    <property type="taxonomic scope" value="Eukaryota"/>
</dbReference>
<dbReference type="PANTHER" id="PTHR19846">
    <property type="entry name" value="WD40 REPEAT PROTEIN"/>
    <property type="match status" value="1"/>
</dbReference>
<dbReference type="Pfam" id="PF00400">
    <property type="entry name" value="WD40"/>
    <property type="match status" value="4"/>
</dbReference>
<reference evidence="4" key="3">
    <citation type="submission" date="2025-09" db="UniProtKB">
        <authorList>
            <consortium name="Ensembl"/>
        </authorList>
    </citation>
    <scope>IDENTIFICATION</scope>
</reference>
<dbReference type="AlphaFoldDB" id="H2Y477"/>
<dbReference type="STRING" id="51511.ENSCSAVP00000000125"/>
<dbReference type="GeneTree" id="ENSGT00940000157016"/>
<protein>
    <submittedName>
        <fullName evidence="4">Uncharacterized protein</fullName>
    </submittedName>
</protein>
<reference evidence="4" key="2">
    <citation type="submission" date="2025-08" db="UniProtKB">
        <authorList>
            <consortium name="Ensembl"/>
        </authorList>
    </citation>
    <scope>IDENTIFICATION</scope>
</reference>
<proteinExistence type="predicted"/>
<dbReference type="PRINTS" id="PR00320">
    <property type="entry name" value="GPROTEINBRPT"/>
</dbReference>
<dbReference type="PROSITE" id="PS00678">
    <property type="entry name" value="WD_REPEATS_1"/>
    <property type="match status" value="1"/>
</dbReference>
<dbReference type="Ensembl" id="ENSCSAVT00000000126.1">
    <property type="protein sequence ID" value="ENSCSAVP00000000125.1"/>
    <property type="gene ID" value="ENSCSAVG00000000061.1"/>
</dbReference>
<dbReference type="InParanoid" id="H2Y477"/>
<dbReference type="PROSITE" id="PS50082">
    <property type="entry name" value="WD_REPEATS_2"/>
    <property type="match status" value="4"/>
</dbReference>
<dbReference type="CDD" id="cd00200">
    <property type="entry name" value="WD40"/>
    <property type="match status" value="1"/>
</dbReference>
<dbReference type="PANTHER" id="PTHR19846:SF0">
    <property type="entry name" value="PRE-MRNA PROCESSING FACTOR 4"/>
    <property type="match status" value="1"/>
</dbReference>
<dbReference type="GO" id="GO:0030621">
    <property type="term" value="F:U4 snRNA binding"/>
    <property type="evidence" value="ECO:0007669"/>
    <property type="project" value="TreeGrafter"/>
</dbReference>
<feature type="repeat" description="WD" evidence="3">
    <location>
        <begin position="211"/>
        <end position="248"/>
    </location>
</feature>
<organism evidence="4 5">
    <name type="scientific">Ciona savignyi</name>
    <name type="common">Pacific transparent sea squirt</name>
    <dbReference type="NCBI Taxonomy" id="51511"/>
    <lineage>
        <taxon>Eukaryota</taxon>
        <taxon>Metazoa</taxon>
        <taxon>Chordata</taxon>
        <taxon>Tunicata</taxon>
        <taxon>Ascidiacea</taxon>
        <taxon>Phlebobranchia</taxon>
        <taxon>Cionidae</taxon>
        <taxon>Ciona</taxon>
    </lineage>
</organism>
<evidence type="ECO:0000313" key="4">
    <source>
        <dbReference type="Ensembl" id="ENSCSAVP00000000125.1"/>
    </source>
</evidence>
<keyword evidence="5" id="KW-1185">Reference proteome</keyword>
<dbReference type="Gene3D" id="2.130.10.10">
    <property type="entry name" value="YVTN repeat-like/Quinoprotein amine dehydrogenase"/>
    <property type="match status" value="2"/>
</dbReference>
<reference evidence="5" key="1">
    <citation type="submission" date="2003-08" db="EMBL/GenBank/DDBJ databases">
        <authorList>
            <person name="Birren B."/>
            <person name="Nusbaum C."/>
            <person name="Abebe A."/>
            <person name="Abouelleil A."/>
            <person name="Adekoya E."/>
            <person name="Ait-zahra M."/>
            <person name="Allen N."/>
            <person name="Allen T."/>
            <person name="An P."/>
            <person name="Anderson M."/>
            <person name="Anderson S."/>
            <person name="Arachchi H."/>
            <person name="Armbruster J."/>
            <person name="Bachantsang P."/>
            <person name="Baldwin J."/>
            <person name="Barry A."/>
            <person name="Bayul T."/>
            <person name="Blitshsteyn B."/>
            <person name="Bloom T."/>
            <person name="Blye J."/>
            <person name="Boguslavskiy L."/>
            <person name="Borowsky M."/>
            <person name="Boukhgalter B."/>
            <person name="Brunache A."/>
            <person name="Butler J."/>
            <person name="Calixte N."/>
            <person name="Calvo S."/>
            <person name="Camarata J."/>
            <person name="Campo K."/>
            <person name="Chang J."/>
            <person name="Cheshatsang Y."/>
            <person name="Citroen M."/>
            <person name="Collymore A."/>
            <person name="Considine T."/>
            <person name="Cook A."/>
            <person name="Cooke P."/>
            <person name="Corum B."/>
            <person name="Cuomo C."/>
            <person name="David R."/>
            <person name="Dawoe T."/>
            <person name="Degray S."/>
            <person name="Dodge S."/>
            <person name="Dooley K."/>
            <person name="Dorje P."/>
            <person name="Dorjee K."/>
            <person name="Dorris L."/>
            <person name="Duffey N."/>
            <person name="Dupes A."/>
            <person name="Elkins T."/>
            <person name="Engels R."/>
            <person name="Erickson J."/>
            <person name="Farina A."/>
            <person name="Faro S."/>
            <person name="Ferreira P."/>
            <person name="Fischer H."/>
            <person name="Fitzgerald M."/>
            <person name="Foley K."/>
            <person name="Gage D."/>
            <person name="Galagan J."/>
            <person name="Gearin G."/>
            <person name="Gnerre S."/>
            <person name="Gnirke A."/>
            <person name="Goyette A."/>
            <person name="Graham J."/>
            <person name="Grandbois E."/>
            <person name="Gyaltsen K."/>
            <person name="Hafez N."/>
            <person name="Hagopian D."/>
            <person name="Hagos B."/>
            <person name="Hall J."/>
            <person name="Hatcher B."/>
            <person name="Heller A."/>
            <person name="Higgins H."/>
            <person name="Honan T."/>
            <person name="Horn A."/>
            <person name="Houde N."/>
            <person name="Hughes L."/>
            <person name="Hulme W."/>
            <person name="Husby E."/>
            <person name="Iliev I."/>
            <person name="Jaffe D."/>
            <person name="Jones C."/>
            <person name="Kamal M."/>
            <person name="Kamat A."/>
            <person name="Kamvysselis M."/>
            <person name="Karlsson E."/>
            <person name="Kells C."/>
            <person name="Kieu A."/>
            <person name="Kisner P."/>
            <person name="Kodira C."/>
            <person name="Kulbokas E."/>
            <person name="Labutti K."/>
            <person name="Lama D."/>
            <person name="Landers T."/>
            <person name="Leger J."/>
            <person name="Levine S."/>
            <person name="Lewis D."/>
            <person name="Lewis T."/>
            <person name="Lindblad-toh K."/>
            <person name="Liu X."/>
            <person name="Lokyitsang T."/>
            <person name="Lokyitsang Y."/>
            <person name="Lucien O."/>
            <person name="Lui A."/>
            <person name="Ma L.J."/>
            <person name="Mabbitt R."/>
            <person name="Macdonald J."/>
            <person name="Maclean C."/>
            <person name="Major J."/>
            <person name="Manning J."/>
            <person name="Marabella R."/>
            <person name="Maru K."/>
            <person name="Matthews C."/>
            <person name="Mauceli E."/>
            <person name="Mccarthy M."/>
            <person name="Mcdonough S."/>
            <person name="Mcghee T."/>
            <person name="Meldrim J."/>
            <person name="Meneus L."/>
            <person name="Mesirov J."/>
            <person name="Mihalev A."/>
            <person name="Mihova T."/>
            <person name="Mikkelsen T."/>
            <person name="Mlenga V."/>
            <person name="Moru K."/>
            <person name="Mozes J."/>
            <person name="Mulrain L."/>
            <person name="Munson G."/>
            <person name="Naylor J."/>
            <person name="Newes C."/>
            <person name="Nguyen C."/>
            <person name="Nguyen N."/>
            <person name="Nguyen T."/>
            <person name="Nicol R."/>
            <person name="Nielsen C."/>
            <person name="Nizzari M."/>
            <person name="Norbu C."/>
            <person name="Norbu N."/>
            <person name="O'donnell P."/>
            <person name="Okoawo O."/>
            <person name="O'leary S."/>
            <person name="Omotosho B."/>
            <person name="O'neill K."/>
            <person name="Osman S."/>
            <person name="Parker S."/>
            <person name="Perrin D."/>
            <person name="Phunkhang P."/>
            <person name="Piqani B."/>
            <person name="Purcell S."/>
            <person name="Rachupka T."/>
            <person name="Ramasamy U."/>
            <person name="Rameau R."/>
            <person name="Ray V."/>
            <person name="Raymond C."/>
            <person name="Retta R."/>
            <person name="Richardson S."/>
            <person name="Rise C."/>
            <person name="Rodriguez J."/>
            <person name="Rogers J."/>
            <person name="Rogov P."/>
            <person name="Rutman M."/>
            <person name="Schupbach R."/>
            <person name="Seaman C."/>
            <person name="Settipalli S."/>
            <person name="Sharpe T."/>
            <person name="Sheridan J."/>
            <person name="Sherpa N."/>
            <person name="Shi J."/>
            <person name="Smirnov S."/>
            <person name="Smith C."/>
            <person name="Sougnez C."/>
            <person name="Spencer B."/>
            <person name="Stalker J."/>
            <person name="Stange-thomann N."/>
            <person name="Stavropoulos S."/>
            <person name="Stetson K."/>
            <person name="Stone C."/>
            <person name="Stone S."/>
            <person name="Stubbs M."/>
            <person name="Talamas J."/>
            <person name="Tchuinga P."/>
            <person name="Tenzing P."/>
            <person name="Tesfaye S."/>
            <person name="Theodore J."/>
            <person name="Thoulutsang Y."/>
            <person name="Topham K."/>
            <person name="Towey S."/>
            <person name="Tsamla T."/>
            <person name="Tsomo N."/>
            <person name="Vallee D."/>
            <person name="Vassiliev H."/>
            <person name="Venkataraman V."/>
            <person name="Vinson J."/>
            <person name="Vo A."/>
            <person name="Wade C."/>
            <person name="Wang S."/>
            <person name="Wangchuk T."/>
            <person name="Wangdi T."/>
            <person name="Whittaker C."/>
            <person name="Wilkinson J."/>
            <person name="Wu Y."/>
            <person name="Wyman D."/>
            <person name="Yadav S."/>
            <person name="Yang S."/>
            <person name="Yang X."/>
            <person name="Yeager S."/>
            <person name="Yee E."/>
            <person name="Young G."/>
            <person name="Zainoun J."/>
            <person name="Zembeck L."/>
            <person name="Zimmer A."/>
            <person name="Zody M."/>
            <person name="Lander E."/>
        </authorList>
    </citation>
    <scope>NUCLEOTIDE SEQUENCE [LARGE SCALE GENOMIC DNA]</scope>
</reference>
<dbReference type="SUPFAM" id="SSF50978">
    <property type="entry name" value="WD40 repeat-like"/>
    <property type="match status" value="1"/>
</dbReference>
<evidence type="ECO:0000256" key="3">
    <source>
        <dbReference type="PROSITE-ProRule" id="PRU00221"/>
    </source>
</evidence>
<dbReference type="OMA" id="DRRIICS"/>
<dbReference type="GO" id="GO:0017070">
    <property type="term" value="F:U6 snRNA binding"/>
    <property type="evidence" value="ECO:0007669"/>
    <property type="project" value="TreeGrafter"/>
</dbReference>
<evidence type="ECO:0000256" key="2">
    <source>
        <dbReference type="ARBA" id="ARBA00022737"/>
    </source>
</evidence>